<sequence length="169" mass="19355">MNDLTKAFLARLSEAAWFENVGRPEESPCGEIFIFDWEKAIISSTSTVFTDVTQDATNKLTTFLDIEYPKEYLLWNKKVKNIRPVLSSLVTRKVQEAARKGFCPPTVSTDIVRWTLVKACLALEYSDYCKSPYFEILAEWYLRGHFPCGWAGEAEEFKCSANNCPLIIF</sequence>
<dbReference type="Proteomes" id="UP000662888">
    <property type="component" value="Chromosome"/>
</dbReference>
<gene>
    <name evidence="1" type="ORF">IV454_29010</name>
</gene>
<keyword evidence="2" id="KW-1185">Reference proteome</keyword>
<dbReference type="RefSeq" id="WP_206089102.1">
    <property type="nucleotide sequence ID" value="NZ_CP065053.1"/>
</dbReference>
<proteinExistence type="predicted"/>
<evidence type="ECO:0000313" key="2">
    <source>
        <dbReference type="Proteomes" id="UP000662888"/>
    </source>
</evidence>
<name>A0AA48WCI1_9BURK</name>
<protein>
    <submittedName>
        <fullName evidence="1">Uncharacterized protein</fullName>
    </submittedName>
</protein>
<dbReference type="EMBL" id="CP065053">
    <property type="protein sequence ID" value="QPI49431.1"/>
    <property type="molecule type" value="Genomic_DNA"/>
</dbReference>
<organism evidence="1 2">
    <name type="scientific">Massilia antarctica</name>
    <dbReference type="NCBI Taxonomy" id="2765360"/>
    <lineage>
        <taxon>Bacteria</taxon>
        <taxon>Pseudomonadati</taxon>
        <taxon>Pseudomonadota</taxon>
        <taxon>Betaproteobacteria</taxon>
        <taxon>Burkholderiales</taxon>
        <taxon>Oxalobacteraceae</taxon>
        <taxon>Telluria group</taxon>
        <taxon>Massilia</taxon>
    </lineage>
</organism>
<accession>A0AA48WCI1</accession>
<reference evidence="1 2" key="1">
    <citation type="submission" date="2020-11" db="EMBL/GenBank/DDBJ databases">
        <authorList>
            <person name="Sun Q."/>
        </authorList>
    </citation>
    <scope>NUCLEOTIDE SEQUENCE [LARGE SCALE GENOMIC DNA]</scope>
    <source>
        <strain evidence="1 2">P8398</strain>
    </source>
</reference>
<evidence type="ECO:0000313" key="1">
    <source>
        <dbReference type="EMBL" id="QPI49431.1"/>
    </source>
</evidence>